<dbReference type="Pfam" id="PF24800">
    <property type="entry name" value="DUF7702"/>
    <property type="match status" value="1"/>
</dbReference>
<feature type="transmembrane region" description="Helical" evidence="2">
    <location>
        <begin position="220"/>
        <end position="243"/>
    </location>
</feature>
<evidence type="ECO:0000256" key="2">
    <source>
        <dbReference type="SAM" id="Phobius"/>
    </source>
</evidence>
<evidence type="ECO:0000256" key="1">
    <source>
        <dbReference type="SAM" id="MobiDB-lite"/>
    </source>
</evidence>
<proteinExistence type="predicted"/>
<dbReference type="Proteomes" id="UP000799772">
    <property type="component" value="Unassembled WGS sequence"/>
</dbReference>
<dbReference type="OrthoDB" id="2560628at2759"/>
<keyword evidence="2" id="KW-0472">Membrane</keyword>
<keyword evidence="2" id="KW-1133">Transmembrane helix</keyword>
<feature type="region of interest" description="Disordered" evidence="1">
    <location>
        <begin position="256"/>
        <end position="292"/>
    </location>
</feature>
<dbReference type="PANTHER" id="PTHR42109:SF2">
    <property type="entry name" value="INTEGRAL MEMBRANE PROTEIN"/>
    <property type="match status" value="1"/>
</dbReference>
<feature type="transmembrane region" description="Helical" evidence="2">
    <location>
        <begin position="183"/>
        <end position="208"/>
    </location>
</feature>
<keyword evidence="5" id="KW-1185">Reference proteome</keyword>
<organism evidence="4 5">
    <name type="scientific">Rhizodiscina lignyota</name>
    <dbReference type="NCBI Taxonomy" id="1504668"/>
    <lineage>
        <taxon>Eukaryota</taxon>
        <taxon>Fungi</taxon>
        <taxon>Dikarya</taxon>
        <taxon>Ascomycota</taxon>
        <taxon>Pezizomycotina</taxon>
        <taxon>Dothideomycetes</taxon>
        <taxon>Pleosporomycetidae</taxon>
        <taxon>Aulographales</taxon>
        <taxon>Rhizodiscinaceae</taxon>
        <taxon>Rhizodiscina</taxon>
    </lineage>
</organism>
<dbReference type="InterPro" id="IPR056119">
    <property type="entry name" value="DUF7702"/>
</dbReference>
<dbReference type="AlphaFoldDB" id="A0A9P4M8K7"/>
<feature type="domain" description="DUF7702" evidence="3">
    <location>
        <begin position="3"/>
        <end position="245"/>
    </location>
</feature>
<evidence type="ECO:0000313" key="4">
    <source>
        <dbReference type="EMBL" id="KAF2101786.1"/>
    </source>
</evidence>
<reference evidence="4" key="1">
    <citation type="journal article" date="2020" name="Stud. Mycol.">
        <title>101 Dothideomycetes genomes: a test case for predicting lifestyles and emergence of pathogens.</title>
        <authorList>
            <person name="Haridas S."/>
            <person name="Albert R."/>
            <person name="Binder M."/>
            <person name="Bloem J."/>
            <person name="Labutti K."/>
            <person name="Salamov A."/>
            <person name="Andreopoulos B."/>
            <person name="Baker S."/>
            <person name="Barry K."/>
            <person name="Bills G."/>
            <person name="Bluhm B."/>
            <person name="Cannon C."/>
            <person name="Castanera R."/>
            <person name="Culley D."/>
            <person name="Daum C."/>
            <person name="Ezra D."/>
            <person name="Gonzalez J."/>
            <person name="Henrissat B."/>
            <person name="Kuo A."/>
            <person name="Liang C."/>
            <person name="Lipzen A."/>
            <person name="Lutzoni F."/>
            <person name="Magnuson J."/>
            <person name="Mondo S."/>
            <person name="Nolan M."/>
            <person name="Ohm R."/>
            <person name="Pangilinan J."/>
            <person name="Park H.-J."/>
            <person name="Ramirez L."/>
            <person name="Alfaro M."/>
            <person name="Sun H."/>
            <person name="Tritt A."/>
            <person name="Yoshinaga Y."/>
            <person name="Zwiers L.-H."/>
            <person name="Turgeon B."/>
            <person name="Goodwin S."/>
            <person name="Spatafora J."/>
            <person name="Crous P."/>
            <person name="Grigoriev I."/>
        </authorList>
    </citation>
    <scope>NUCLEOTIDE SEQUENCE</scope>
    <source>
        <strain evidence="4">CBS 133067</strain>
    </source>
</reference>
<evidence type="ECO:0000259" key="3">
    <source>
        <dbReference type="Pfam" id="PF24800"/>
    </source>
</evidence>
<protein>
    <recommendedName>
        <fullName evidence="3">DUF7702 domain-containing protein</fullName>
    </recommendedName>
</protein>
<keyword evidence="2" id="KW-0812">Transmembrane</keyword>
<feature type="transmembrane region" description="Helical" evidence="2">
    <location>
        <begin position="152"/>
        <end position="171"/>
    </location>
</feature>
<feature type="transmembrane region" description="Helical" evidence="2">
    <location>
        <begin position="114"/>
        <end position="132"/>
    </location>
</feature>
<feature type="compositionally biased region" description="Polar residues" evidence="1">
    <location>
        <begin position="263"/>
        <end position="276"/>
    </location>
</feature>
<feature type="transmembrane region" description="Helical" evidence="2">
    <location>
        <begin position="12"/>
        <end position="28"/>
    </location>
</feature>
<name>A0A9P4M8K7_9PEZI</name>
<gene>
    <name evidence="4" type="ORF">NA57DRAFT_73227</name>
</gene>
<accession>A0A9P4M8K7</accession>
<dbReference type="EMBL" id="ML978123">
    <property type="protein sequence ID" value="KAF2101786.1"/>
    <property type="molecule type" value="Genomic_DNA"/>
</dbReference>
<feature type="transmembrane region" description="Helical" evidence="2">
    <location>
        <begin position="72"/>
        <end position="93"/>
    </location>
</feature>
<evidence type="ECO:0000313" key="5">
    <source>
        <dbReference type="Proteomes" id="UP000799772"/>
    </source>
</evidence>
<sequence length="292" mass="31014">MALNAHEKLDIFIIVYFSLALPFSLWVCKKQGFGRSLGWLYLVSLPIFRIAGSACTIAAYQDAQRPSPGLLAAGAILNGLGLVSLELTLLGLVERANAGMQNRFRYASRGLPMCHILLIIAAGLSISGGINSSESQSQSSVDTGHALRKGSAIELLAVFLILVAVTVGILVRVNQAWAGDRHILYAAAISFPFLLVRAIYTVIIAFATSSATFSATSPNVYVQAFMQILMECIIIALFIAAGLTVPSVRLAPEDFKEADPPGISQTNSSQAPNIQPGNDVELGTLPARSQGP</sequence>
<dbReference type="PANTHER" id="PTHR42109">
    <property type="entry name" value="UNPLACED GENOMIC SCAFFOLD UM_SCAF_CONTIG_1.265, WHOLE GENOME SHOTGUN SEQUENCE"/>
    <property type="match status" value="1"/>
</dbReference>
<feature type="transmembrane region" description="Helical" evidence="2">
    <location>
        <begin position="40"/>
        <end position="60"/>
    </location>
</feature>
<comment type="caution">
    <text evidence="4">The sequence shown here is derived from an EMBL/GenBank/DDBJ whole genome shotgun (WGS) entry which is preliminary data.</text>
</comment>